<proteinExistence type="predicted"/>
<evidence type="ECO:0000313" key="2">
    <source>
        <dbReference type="EMBL" id="MFL4471864.1"/>
    </source>
</evidence>
<evidence type="ECO:0000313" key="3">
    <source>
        <dbReference type="Proteomes" id="UP001627408"/>
    </source>
</evidence>
<keyword evidence="3" id="KW-1185">Reference proteome</keyword>
<organism evidence="2 3">
    <name type="scientific">Tateyamaria armeniaca</name>
    <dbReference type="NCBI Taxonomy" id="2518930"/>
    <lineage>
        <taxon>Bacteria</taxon>
        <taxon>Pseudomonadati</taxon>
        <taxon>Pseudomonadota</taxon>
        <taxon>Alphaproteobacteria</taxon>
        <taxon>Rhodobacterales</taxon>
        <taxon>Roseobacteraceae</taxon>
        <taxon>Tateyamaria</taxon>
    </lineage>
</organism>
<dbReference type="RefSeq" id="WP_407593730.1">
    <property type="nucleotide sequence ID" value="NZ_JBHDIY010000002.1"/>
</dbReference>
<accession>A0ABW8V1S4</accession>
<gene>
    <name evidence="2" type="ORF">ACERZ8_19015</name>
</gene>
<protein>
    <recommendedName>
        <fullName evidence="4">Lipoprotein</fullName>
    </recommendedName>
</protein>
<feature type="chain" id="PRO_5046717103" description="Lipoprotein" evidence="1">
    <location>
        <begin position="22"/>
        <end position="123"/>
    </location>
</feature>
<sequence>MRIPFLAAAAAILLTACSAPSESGSFDRSLNTQTAGVAVAASFAKLCGGKRIDAFENSYVRFVKSQRPLTAEAEAQVRDVFTRADAGVAARFDDAARAKQCADYPLNQAAIDRGIAGDFTGLI</sequence>
<feature type="signal peptide" evidence="1">
    <location>
        <begin position="1"/>
        <end position="21"/>
    </location>
</feature>
<keyword evidence="1" id="KW-0732">Signal</keyword>
<comment type="caution">
    <text evidence="2">The sequence shown here is derived from an EMBL/GenBank/DDBJ whole genome shotgun (WGS) entry which is preliminary data.</text>
</comment>
<evidence type="ECO:0008006" key="4">
    <source>
        <dbReference type="Google" id="ProtNLM"/>
    </source>
</evidence>
<dbReference type="EMBL" id="JBHDIY010000002">
    <property type="protein sequence ID" value="MFL4471864.1"/>
    <property type="molecule type" value="Genomic_DNA"/>
</dbReference>
<dbReference type="Proteomes" id="UP001627408">
    <property type="component" value="Unassembled WGS sequence"/>
</dbReference>
<dbReference type="PROSITE" id="PS51257">
    <property type="entry name" value="PROKAR_LIPOPROTEIN"/>
    <property type="match status" value="1"/>
</dbReference>
<evidence type="ECO:0000256" key="1">
    <source>
        <dbReference type="SAM" id="SignalP"/>
    </source>
</evidence>
<name>A0ABW8V1S4_9RHOB</name>
<reference evidence="2 3" key="1">
    <citation type="submission" date="2024-08" db="EMBL/GenBank/DDBJ databases">
        <title>Tateyamaria sp. nov., isolated from marine algae.</title>
        <authorList>
            <person name="Choi B.J."/>
            <person name="Kim J.M."/>
            <person name="Lee J.K."/>
            <person name="Choi D.G."/>
            <person name="Bayburt H."/>
            <person name="Baek J.H."/>
            <person name="Han D.M."/>
            <person name="Jeon C.O."/>
        </authorList>
    </citation>
    <scope>NUCLEOTIDE SEQUENCE [LARGE SCALE GENOMIC DNA]</scope>
    <source>
        <strain evidence="2 3">KMU-156</strain>
    </source>
</reference>